<dbReference type="InParanoid" id="A0A0C3FDC4"/>
<keyword evidence="3" id="KW-0378">Hydrolase</keyword>
<dbReference type="InterPro" id="IPR050546">
    <property type="entry name" value="Glycosyl_Hydrlase_16"/>
</dbReference>
<dbReference type="Gene3D" id="2.60.120.200">
    <property type="match status" value="1"/>
</dbReference>
<dbReference type="SUPFAM" id="SSF49899">
    <property type="entry name" value="Concanavalin A-like lectins/glucanases"/>
    <property type="match status" value="1"/>
</dbReference>
<dbReference type="HOGENOM" id="CLU_016972_1_1_1"/>
<dbReference type="GO" id="GO:0004553">
    <property type="term" value="F:hydrolase activity, hydrolyzing O-glycosyl compounds"/>
    <property type="evidence" value="ECO:0007669"/>
    <property type="project" value="InterPro"/>
</dbReference>
<keyword evidence="4" id="KW-1185">Reference proteome</keyword>
<dbReference type="PANTHER" id="PTHR10963:SF24">
    <property type="entry name" value="GLYCOSIDASE C21B10.07-RELATED"/>
    <property type="match status" value="1"/>
</dbReference>
<dbReference type="CDD" id="cd02181">
    <property type="entry name" value="GH16_fungal_Lam16A_glucanase"/>
    <property type="match status" value="1"/>
</dbReference>
<feature type="signal peptide" evidence="1">
    <location>
        <begin position="1"/>
        <end position="22"/>
    </location>
</feature>
<dbReference type="EMBL" id="KN833021">
    <property type="protein sequence ID" value="KIM77861.1"/>
    <property type="molecule type" value="Genomic_DNA"/>
</dbReference>
<dbReference type="InterPro" id="IPR013320">
    <property type="entry name" value="ConA-like_dom_sf"/>
</dbReference>
<dbReference type="Proteomes" id="UP000054166">
    <property type="component" value="Unassembled WGS sequence"/>
</dbReference>
<dbReference type="AlphaFoldDB" id="A0A0C3FDC4"/>
<name>A0A0C3FDC4_PILCF</name>
<evidence type="ECO:0000259" key="2">
    <source>
        <dbReference type="PROSITE" id="PS51762"/>
    </source>
</evidence>
<feature type="chain" id="PRO_5002164329" evidence="1">
    <location>
        <begin position="23"/>
        <end position="315"/>
    </location>
</feature>
<dbReference type="STRING" id="765440.A0A0C3FDC4"/>
<protein>
    <submittedName>
        <fullName evidence="3">Glycoside hydrolase family 16 protein</fullName>
    </submittedName>
</protein>
<reference evidence="4" key="2">
    <citation type="submission" date="2015-01" db="EMBL/GenBank/DDBJ databases">
        <title>Evolutionary Origins and Diversification of the Mycorrhizal Mutualists.</title>
        <authorList>
            <consortium name="DOE Joint Genome Institute"/>
            <consortium name="Mycorrhizal Genomics Consortium"/>
            <person name="Kohler A."/>
            <person name="Kuo A."/>
            <person name="Nagy L.G."/>
            <person name="Floudas D."/>
            <person name="Copeland A."/>
            <person name="Barry K.W."/>
            <person name="Cichocki N."/>
            <person name="Veneault-Fourrey C."/>
            <person name="LaButti K."/>
            <person name="Lindquist E.A."/>
            <person name="Lipzen A."/>
            <person name="Lundell T."/>
            <person name="Morin E."/>
            <person name="Murat C."/>
            <person name="Riley R."/>
            <person name="Ohm R."/>
            <person name="Sun H."/>
            <person name="Tunlid A."/>
            <person name="Henrissat B."/>
            <person name="Grigoriev I.V."/>
            <person name="Hibbett D.S."/>
            <person name="Martin F."/>
        </authorList>
    </citation>
    <scope>NUCLEOTIDE SEQUENCE [LARGE SCALE GENOMIC DNA]</scope>
    <source>
        <strain evidence="4">F 1598</strain>
    </source>
</reference>
<dbReference type="InterPro" id="IPR000757">
    <property type="entry name" value="Beta-glucanase-like"/>
</dbReference>
<reference evidence="3 4" key="1">
    <citation type="submission" date="2014-04" db="EMBL/GenBank/DDBJ databases">
        <authorList>
            <consortium name="DOE Joint Genome Institute"/>
            <person name="Kuo A."/>
            <person name="Tarkka M."/>
            <person name="Buscot F."/>
            <person name="Kohler A."/>
            <person name="Nagy L.G."/>
            <person name="Floudas D."/>
            <person name="Copeland A."/>
            <person name="Barry K.W."/>
            <person name="Cichocki N."/>
            <person name="Veneault-Fourrey C."/>
            <person name="LaButti K."/>
            <person name="Lindquist E.A."/>
            <person name="Lipzen A."/>
            <person name="Lundell T."/>
            <person name="Morin E."/>
            <person name="Murat C."/>
            <person name="Sun H."/>
            <person name="Tunlid A."/>
            <person name="Henrissat B."/>
            <person name="Grigoriev I.V."/>
            <person name="Hibbett D.S."/>
            <person name="Martin F."/>
            <person name="Nordberg H.P."/>
            <person name="Cantor M.N."/>
            <person name="Hua S.X."/>
        </authorList>
    </citation>
    <scope>NUCLEOTIDE SEQUENCE [LARGE SCALE GENOMIC DNA]</scope>
    <source>
        <strain evidence="3 4">F 1598</strain>
    </source>
</reference>
<gene>
    <name evidence="3" type="ORF">PILCRDRAFT_795357</name>
</gene>
<keyword evidence="1" id="KW-0732">Signal</keyword>
<evidence type="ECO:0000256" key="1">
    <source>
        <dbReference type="SAM" id="SignalP"/>
    </source>
</evidence>
<feature type="domain" description="GH16" evidence="2">
    <location>
        <begin position="26"/>
        <end position="283"/>
    </location>
</feature>
<proteinExistence type="predicted"/>
<evidence type="ECO:0000313" key="4">
    <source>
        <dbReference type="Proteomes" id="UP000054166"/>
    </source>
</evidence>
<dbReference type="PROSITE" id="PS51762">
    <property type="entry name" value="GH16_2"/>
    <property type="match status" value="1"/>
</dbReference>
<dbReference type="PANTHER" id="PTHR10963">
    <property type="entry name" value="GLYCOSYL HYDROLASE-RELATED"/>
    <property type="match status" value="1"/>
</dbReference>
<dbReference type="Pfam" id="PF26113">
    <property type="entry name" value="GH16_XgeA"/>
    <property type="match status" value="1"/>
</dbReference>
<accession>A0A0C3FDC4</accession>
<dbReference type="OrthoDB" id="192832at2759"/>
<organism evidence="3 4">
    <name type="scientific">Piloderma croceum (strain F 1598)</name>
    <dbReference type="NCBI Taxonomy" id="765440"/>
    <lineage>
        <taxon>Eukaryota</taxon>
        <taxon>Fungi</taxon>
        <taxon>Dikarya</taxon>
        <taxon>Basidiomycota</taxon>
        <taxon>Agaricomycotina</taxon>
        <taxon>Agaricomycetes</taxon>
        <taxon>Agaricomycetidae</taxon>
        <taxon>Atheliales</taxon>
        <taxon>Atheliaceae</taxon>
        <taxon>Piloderma</taxon>
    </lineage>
</organism>
<evidence type="ECO:0000313" key="3">
    <source>
        <dbReference type="EMBL" id="KIM77861.1"/>
    </source>
</evidence>
<dbReference type="GO" id="GO:0009251">
    <property type="term" value="P:glucan catabolic process"/>
    <property type="evidence" value="ECO:0007669"/>
    <property type="project" value="TreeGrafter"/>
</dbReference>
<sequence>MKHSVSLAAIVLCLLFVNQAMAGSYALSDSIVGPHFFDAFSFQAIEDPTYGTVHYVDESTAKSKGLVSSTKDRFTLRADDFTKLSAKGRGRDSLRVRSKKQYTTHVAVFDINHMPEGCGTWPAVWDKGDPWPYKGEADIIEGVNSQGTNEVTLHTSRGCTMPSSRTMTGTARDTDCQGGNGCGVFLKETSSFGPIFNSIGGGWYALERTRDFIKVWFWSRSDKSVPDDVKKGALSVETDRWGIPSANFLNTHCDFTRYFGSNYIVINLDFCGEWAGNATLYTEAGCPGTCDEYVRNNPAAFSAAFFDFASIRIYE</sequence>